<evidence type="ECO:0000313" key="3">
    <source>
        <dbReference type="EMBL" id="PRP90458.1"/>
    </source>
</evidence>
<dbReference type="EMBL" id="PVNK01000281">
    <property type="protein sequence ID" value="PRP90458.1"/>
    <property type="molecule type" value="Genomic_DNA"/>
</dbReference>
<sequence length="111" mass="12589">MALVDPLFGQHVKRLREARSLTQEQLAERSDLAPDTIRRLEHQDFSPSLKTLRKVCRGLKISLTTLFASFELSHPHPVVNDIAALLGDRSEATCRAALRLLREFLDGLDER</sequence>
<dbReference type="InterPro" id="IPR010982">
    <property type="entry name" value="Lambda_DNA-bd_dom_sf"/>
</dbReference>
<evidence type="ECO:0000259" key="2">
    <source>
        <dbReference type="PROSITE" id="PS50943"/>
    </source>
</evidence>
<dbReference type="AlphaFoldDB" id="A0A2S9XC77"/>
<comment type="caution">
    <text evidence="3">The sequence shown here is derived from an EMBL/GenBank/DDBJ whole genome shotgun (WGS) entry which is preliminary data.</text>
</comment>
<dbReference type="PROSITE" id="PS50943">
    <property type="entry name" value="HTH_CROC1"/>
    <property type="match status" value="1"/>
</dbReference>
<keyword evidence="4" id="KW-1185">Reference proteome</keyword>
<name>A0A2S9XC77_9BACT</name>
<protein>
    <submittedName>
        <fullName evidence="3">Anaerobic benzoate catabolism transcriptional regulator</fullName>
    </submittedName>
</protein>
<dbReference type="SUPFAM" id="SSF47413">
    <property type="entry name" value="lambda repressor-like DNA-binding domains"/>
    <property type="match status" value="1"/>
</dbReference>
<evidence type="ECO:0000313" key="4">
    <source>
        <dbReference type="Proteomes" id="UP000237968"/>
    </source>
</evidence>
<dbReference type="Proteomes" id="UP000237968">
    <property type="component" value="Unassembled WGS sequence"/>
</dbReference>
<reference evidence="3 4" key="1">
    <citation type="submission" date="2018-03" db="EMBL/GenBank/DDBJ databases">
        <title>Draft Genome Sequences of the Obligatory Marine Myxobacteria Enhygromyxa salina SWB005.</title>
        <authorList>
            <person name="Poehlein A."/>
            <person name="Moghaddam J.A."/>
            <person name="Harms H."/>
            <person name="Alanjari M."/>
            <person name="Koenig G.M."/>
            <person name="Daniel R."/>
            <person name="Schaeberle T.F."/>
        </authorList>
    </citation>
    <scope>NUCLEOTIDE SEQUENCE [LARGE SCALE GENOMIC DNA]</scope>
    <source>
        <strain evidence="3 4">SWB005</strain>
    </source>
</reference>
<dbReference type="GO" id="GO:0003700">
    <property type="term" value="F:DNA-binding transcription factor activity"/>
    <property type="evidence" value="ECO:0007669"/>
    <property type="project" value="TreeGrafter"/>
</dbReference>
<dbReference type="OrthoDB" id="5511017at2"/>
<evidence type="ECO:0000256" key="1">
    <source>
        <dbReference type="ARBA" id="ARBA00023125"/>
    </source>
</evidence>
<dbReference type="InterPro" id="IPR050807">
    <property type="entry name" value="TransReg_Diox_bact_type"/>
</dbReference>
<dbReference type="GO" id="GO:0005829">
    <property type="term" value="C:cytosol"/>
    <property type="evidence" value="ECO:0007669"/>
    <property type="project" value="TreeGrafter"/>
</dbReference>
<dbReference type="CDD" id="cd00093">
    <property type="entry name" value="HTH_XRE"/>
    <property type="match status" value="1"/>
</dbReference>
<dbReference type="Gene3D" id="1.10.260.40">
    <property type="entry name" value="lambda repressor-like DNA-binding domains"/>
    <property type="match status" value="1"/>
</dbReference>
<proteinExistence type="predicted"/>
<dbReference type="PANTHER" id="PTHR46797:SF1">
    <property type="entry name" value="METHYLPHOSPHONATE SYNTHASE"/>
    <property type="match status" value="1"/>
</dbReference>
<accession>A0A2S9XC77</accession>
<feature type="domain" description="HTH cro/C1-type" evidence="2">
    <location>
        <begin position="12"/>
        <end position="66"/>
    </location>
</feature>
<dbReference type="InterPro" id="IPR001387">
    <property type="entry name" value="Cro/C1-type_HTH"/>
</dbReference>
<dbReference type="PANTHER" id="PTHR46797">
    <property type="entry name" value="HTH-TYPE TRANSCRIPTIONAL REGULATOR"/>
    <property type="match status" value="1"/>
</dbReference>
<gene>
    <name evidence="3" type="ORF">ENSA5_64720</name>
</gene>
<dbReference type="SMART" id="SM00530">
    <property type="entry name" value="HTH_XRE"/>
    <property type="match status" value="1"/>
</dbReference>
<keyword evidence="1" id="KW-0238">DNA-binding</keyword>
<dbReference type="GO" id="GO:0003677">
    <property type="term" value="F:DNA binding"/>
    <property type="evidence" value="ECO:0007669"/>
    <property type="project" value="UniProtKB-KW"/>
</dbReference>
<dbReference type="Pfam" id="PF01381">
    <property type="entry name" value="HTH_3"/>
    <property type="match status" value="1"/>
</dbReference>
<organism evidence="3 4">
    <name type="scientific">Enhygromyxa salina</name>
    <dbReference type="NCBI Taxonomy" id="215803"/>
    <lineage>
        <taxon>Bacteria</taxon>
        <taxon>Pseudomonadati</taxon>
        <taxon>Myxococcota</taxon>
        <taxon>Polyangia</taxon>
        <taxon>Nannocystales</taxon>
        <taxon>Nannocystaceae</taxon>
        <taxon>Enhygromyxa</taxon>
    </lineage>
</organism>